<dbReference type="Pfam" id="PF09534">
    <property type="entry name" value="Trp_oprn_chp"/>
    <property type="match status" value="1"/>
</dbReference>
<keyword evidence="4" id="KW-1185">Reference proteome</keyword>
<keyword evidence="2" id="KW-0472">Membrane</keyword>
<evidence type="ECO:0000256" key="1">
    <source>
        <dbReference type="SAM" id="MobiDB-lite"/>
    </source>
</evidence>
<evidence type="ECO:0000313" key="3">
    <source>
        <dbReference type="EMBL" id="GAA4954084.1"/>
    </source>
</evidence>
<dbReference type="Proteomes" id="UP001500466">
    <property type="component" value="Unassembled WGS sequence"/>
</dbReference>
<comment type="caution">
    <text evidence="3">The sequence shown here is derived from an EMBL/GenBank/DDBJ whole genome shotgun (WGS) entry which is preliminary data.</text>
</comment>
<proteinExistence type="predicted"/>
<feature type="transmembrane region" description="Helical" evidence="2">
    <location>
        <begin position="89"/>
        <end position="110"/>
    </location>
</feature>
<gene>
    <name evidence="3" type="ORF">GCM10023205_14580</name>
</gene>
<reference evidence="4" key="1">
    <citation type="journal article" date="2019" name="Int. J. Syst. Evol. Microbiol.">
        <title>The Global Catalogue of Microorganisms (GCM) 10K type strain sequencing project: providing services to taxonomists for standard genome sequencing and annotation.</title>
        <authorList>
            <consortium name="The Broad Institute Genomics Platform"/>
            <consortium name="The Broad Institute Genome Sequencing Center for Infectious Disease"/>
            <person name="Wu L."/>
            <person name="Ma J."/>
        </authorList>
    </citation>
    <scope>NUCLEOTIDE SEQUENCE [LARGE SCALE GENOMIC DNA]</scope>
    <source>
        <strain evidence="4">JCM 17986</strain>
    </source>
</reference>
<feature type="region of interest" description="Disordered" evidence="1">
    <location>
        <begin position="197"/>
        <end position="216"/>
    </location>
</feature>
<accession>A0ABP9GVS9</accession>
<sequence length="239" mass="23543">MSADETAADPTANGTAGAAGSVATEPVAEAAEVAAPGSAKNPGRREMSAALVLLLVGAAVVLSLAGRVWARGKAPAHGSLFAIEATGSAVSKAPTALGLVALAGFVAVLATRGVWRVLVGLVLAAAGAGVAAIAVAGASDTSAVNAAAASKAAVEGVKAIDVTHTAWPWATFLGGLLILLAGVAVMVRGRRWPGMSSRYEAPGATPGTGRAAAKRPRMSADLWNALDRGEDPTGEDPRP</sequence>
<organism evidence="3 4">
    <name type="scientific">Yinghuangia aomiensis</name>
    <dbReference type="NCBI Taxonomy" id="676205"/>
    <lineage>
        <taxon>Bacteria</taxon>
        <taxon>Bacillati</taxon>
        <taxon>Actinomycetota</taxon>
        <taxon>Actinomycetes</taxon>
        <taxon>Kitasatosporales</taxon>
        <taxon>Streptomycetaceae</taxon>
        <taxon>Yinghuangia</taxon>
    </lineage>
</organism>
<protein>
    <submittedName>
        <fullName evidence="3">TIGR02234 family membrane protein</fullName>
    </submittedName>
</protein>
<dbReference type="NCBIfam" id="TIGR02234">
    <property type="entry name" value="trp_oprn_chp"/>
    <property type="match status" value="1"/>
</dbReference>
<keyword evidence="2" id="KW-0812">Transmembrane</keyword>
<dbReference type="EMBL" id="BAABHS010000004">
    <property type="protein sequence ID" value="GAA4954084.1"/>
    <property type="molecule type" value="Genomic_DNA"/>
</dbReference>
<feature type="region of interest" description="Disordered" evidence="1">
    <location>
        <begin position="1"/>
        <end position="23"/>
    </location>
</feature>
<evidence type="ECO:0000256" key="2">
    <source>
        <dbReference type="SAM" id="Phobius"/>
    </source>
</evidence>
<dbReference type="InterPro" id="IPR011746">
    <property type="entry name" value="Trp_synth-assoc_CHP"/>
</dbReference>
<feature type="compositionally biased region" description="Low complexity" evidence="1">
    <location>
        <begin position="201"/>
        <end position="211"/>
    </location>
</feature>
<feature type="transmembrane region" description="Helical" evidence="2">
    <location>
        <begin position="166"/>
        <end position="187"/>
    </location>
</feature>
<feature type="transmembrane region" description="Helical" evidence="2">
    <location>
        <begin position="49"/>
        <end position="69"/>
    </location>
</feature>
<evidence type="ECO:0000313" key="4">
    <source>
        <dbReference type="Proteomes" id="UP001500466"/>
    </source>
</evidence>
<dbReference type="RefSeq" id="WP_345674466.1">
    <property type="nucleotide sequence ID" value="NZ_BAABHS010000004.1"/>
</dbReference>
<keyword evidence="2" id="KW-1133">Transmembrane helix</keyword>
<name>A0ABP9GVS9_9ACTN</name>
<feature type="transmembrane region" description="Helical" evidence="2">
    <location>
        <begin position="117"/>
        <end position="138"/>
    </location>
</feature>
<dbReference type="InterPro" id="IPR019051">
    <property type="entry name" value="Trp_biosyn_TM_oprn/chp"/>
</dbReference>